<protein>
    <recommendedName>
        <fullName evidence="1">Endoplasmic reticulum junction formation protein lunapark</fullName>
    </recommendedName>
</protein>
<comment type="domain">
    <text evidence="1">The C4-type zinc finger motif is necessary both for its ER three-way tubular junction localization and formation.</text>
</comment>
<evidence type="ECO:0000259" key="2">
    <source>
        <dbReference type="Pfam" id="PF10058"/>
    </source>
</evidence>
<dbReference type="FunCoup" id="L2GZ33">
    <property type="interactions" value="19"/>
</dbReference>
<dbReference type="GO" id="GO:0071788">
    <property type="term" value="P:endoplasmic reticulum tubular network maintenance"/>
    <property type="evidence" value="ECO:0007669"/>
    <property type="project" value="UniProtKB-UniRule"/>
</dbReference>
<dbReference type="STRING" id="948595.L2GZ33"/>
<sequence length="224" mass="26254">MGNIFSRKLSLREQLFNLDERIEKRSQKINHLRKQKSYYSFVIGVIYLLLVPFTAVLLHYYEFSFLFLGLPIVSFVLTQTTLYLVFSKFIDYNENLLKKMKKTQIEQIEQLKRDVDYIETLKIVQKYDKSAKKKPTSTESIISTRSMADKLTDIILGDNPQQMCALICEKCFAHNGLVFPNQFFDRKFKCISCGILNITKCKEELLEKKENDVSDSNLDESIRN</sequence>
<dbReference type="OrthoDB" id="1725934at2759"/>
<dbReference type="AlphaFoldDB" id="L2GZ33"/>
<comment type="similarity">
    <text evidence="1">Belongs to the lunapark family.</text>
</comment>
<proteinExistence type="inferred from homology"/>
<keyword evidence="1" id="KW-0472">Membrane</keyword>
<accession>L2GZ33</accession>
<dbReference type="PANTHER" id="PTHR22166">
    <property type="entry name" value="ENDOPLASMIC RETICULUM JUNCTION FORMATION PROTEIN LUNAPARK"/>
    <property type="match status" value="1"/>
</dbReference>
<dbReference type="GO" id="GO:1903373">
    <property type="term" value="P:positive regulation of endoplasmic reticulum tubular network organization"/>
    <property type="evidence" value="ECO:0007669"/>
    <property type="project" value="UniProtKB-UniRule"/>
</dbReference>
<evidence type="ECO:0000256" key="1">
    <source>
        <dbReference type="RuleBase" id="RU367073"/>
    </source>
</evidence>
<feature type="transmembrane region" description="Helical" evidence="1">
    <location>
        <begin position="38"/>
        <end position="61"/>
    </location>
</feature>
<keyword evidence="1" id="KW-0863">Zinc-finger</keyword>
<dbReference type="GO" id="GO:0008270">
    <property type="term" value="F:zinc ion binding"/>
    <property type="evidence" value="ECO:0007669"/>
    <property type="project" value="UniProtKB-KW"/>
</dbReference>
<keyword evidence="1" id="KW-0812">Transmembrane</keyword>
<dbReference type="InterPro" id="IPR019273">
    <property type="entry name" value="Lunapark_Znf"/>
</dbReference>
<feature type="transmembrane region" description="Helical" evidence="1">
    <location>
        <begin position="67"/>
        <end position="90"/>
    </location>
</feature>
<dbReference type="InterPro" id="IPR040115">
    <property type="entry name" value="Lnp"/>
</dbReference>
<reference evidence="4" key="1">
    <citation type="submission" date="2011-03" db="EMBL/GenBank/DDBJ databases">
        <title>The genome sequence of Vavraia culicis strain floridensis.</title>
        <authorList>
            <consortium name="The Broad Institute Genome Sequencing Platform"/>
            <person name="Cuomo C."/>
            <person name="Becnel J."/>
            <person name="Sanscrainte N."/>
            <person name="Young S.K."/>
            <person name="Zeng Q."/>
            <person name="Gargeya S."/>
            <person name="Fitzgerald M."/>
            <person name="Haas B."/>
            <person name="Abouelleil A."/>
            <person name="Alvarado L."/>
            <person name="Arachchi H.M."/>
            <person name="Berlin A."/>
            <person name="Chapman S.B."/>
            <person name="Gearin G."/>
            <person name="Goldberg J."/>
            <person name="Griggs A."/>
            <person name="Gujja S."/>
            <person name="Hansen M."/>
            <person name="Heiman D."/>
            <person name="Howarth C."/>
            <person name="Larimer J."/>
            <person name="Lui A."/>
            <person name="MacDonald P.J.P."/>
            <person name="McCowen C."/>
            <person name="Montmayeur A."/>
            <person name="Murphy C."/>
            <person name="Neiman D."/>
            <person name="Pearson M."/>
            <person name="Priest M."/>
            <person name="Roberts A."/>
            <person name="Saif S."/>
            <person name="Shea T."/>
            <person name="Sisk P."/>
            <person name="Stolte C."/>
            <person name="Sykes S."/>
            <person name="Wortman J."/>
            <person name="Nusbaum C."/>
            <person name="Birren B."/>
        </authorList>
    </citation>
    <scope>NUCLEOTIDE SEQUENCE [LARGE SCALE GENOMIC DNA]</scope>
    <source>
        <strain evidence="4">floridensis</strain>
    </source>
</reference>
<keyword evidence="1" id="KW-1133">Transmembrane helix</keyword>
<dbReference type="InParanoid" id="L2GZ33"/>
<keyword evidence="1" id="KW-0862">Zinc</keyword>
<dbReference type="EMBL" id="GL877405">
    <property type="protein sequence ID" value="ELA48355.1"/>
    <property type="molecule type" value="Genomic_DNA"/>
</dbReference>
<comment type="subcellular location">
    <subcellularLocation>
        <location evidence="1">Endoplasmic reticulum membrane</location>
        <topology evidence="1">Multi-pass membrane protein</topology>
    </subcellularLocation>
</comment>
<evidence type="ECO:0000313" key="4">
    <source>
        <dbReference type="Proteomes" id="UP000011081"/>
    </source>
</evidence>
<dbReference type="OMA" id="CALICEK"/>
<feature type="domain" description="Lunapark zinc ribbon" evidence="2">
    <location>
        <begin position="148"/>
        <end position="197"/>
    </location>
</feature>
<evidence type="ECO:0000313" key="3">
    <source>
        <dbReference type="EMBL" id="ELA48355.1"/>
    </source>
</evidence>
<dbReference type="RefSeq" id="XP_008073212.1">
    <property type="nucleotide sequence ID" value="XM_008075021.1"/>
</dbReference>
<dbReference type="GeneID" id="19878082"/>
<dbReference type="VEuPathDB" id="MicrosporidiaDB:VCUG_00191"/>
<dbReference type="PANTHER" id="PTHR22166:SF12">
    <property type="entry name" value="ENDOPLASMIC RETICULUM JUNCTION FORMATION PROTEIN LUNAPARK"/>
    <property type="match status" value="1"/>
</dbReference>
<dbReference type="Proteomes" id="UP000011081">
    <property type="component" value="Unassembled WGS sequence"/>
</dbReference>
<dbReference type="HOGENOM" id="CLU_088999_0_0_1"/>
<comment type="function">
    <text evidence="1">Plays a role in determining ER morphology.</text>
</comment>
<name>L2GZ33_VAVCU</name>
<dbReference type="GO" id="GO:0098826">
    <property type="term" value="C:endoplasmic reticulum tubular network membrane"/>
    <property type="evidence" value="ECO:0007669"/>
    <property type="project" value="UniProtKB-UniRule"/>
</dbReference>
<keyword evidence="4" id="KW-1185">Reference proteome</keyword>
<dbReference type="Pfam" id="PF10058">
    <property type="entry name" value="Zn_ribbon_10"/>
    <property type="match status" value="1"/>
</dbReference>
<keyword evidence="1" id="KW-0479">Metal-binding</keyword>
<keyword evidence="1" id="KW-0256">Endoplasmic reticulum</keyword>
<gene>
    <name evidence="3" type="ORF">VCUG_00191</name>
</gene>
<organism evidence="3 4">
    <name type="scientific">Vavraia culicis (isolate floridensis)</name>
    <name type="common">Microsporidian parasite</name>
    <dbReference type="NCBI Taxonomy" id="948595"/>
    <lineage>
        <taxon>Eukaryota</taxon>
        <taxon>Fungi</taxon>
        <taxon>Fungi incertae sedis</taxon>
        <taxon>Microsporidia</taxon>
        <taxon>Pleistophoridae</taxon>
        <taxon>Vavraia</taxon>
    </lineage>
</organism>